<comment type="caution">
    <text evidence="4">The sequence shown here is derived from an EMBL/GenBank/DDBJ whole genome shotgun (WGS) entry which is preliminary data.</text>
</comment>
<dbReference type="PROSITE" id="PS51269">
    <property type="entry name" value="COMM"/>
    <property type="match status" value="1"/>
</dbReference>
<evidence type="ECO:0000313" key="5">
    <source>
        <dbReference type="Proteomes" id="UP001233999"/>
    </source>
</evidence>
<evidence type="ECO:0000256" key="1">
    <source>
        <dbReference type="ARBA" id="ARBA00016548"/>
    </source>
</evidence>
<evidence type="ECO:0000256" key="2">
    <source>
        <dbReference type="ARBA" id="ARBA00093469"/>
    </source>
</evidence>
<dbReference type="InterPro" id="IPR017920">
    <property type="entry name" value="COMM"/>
</dbReference>
<evidence type="ECO:0000259" key="3">
    <source>
        <dbReference type="PROSITE" id="PS51269"/>
    </source>
</evidence>
<dbReference type="PANTHER" id="PTHR31159">
    <property type="entry name" value="COMM DOMAIN-CONTAINING PROTEIN 3"/>
    <property type="match status" value="1"/>
</dbReference>
<keyword evidence="5" id="KW-1185">Reference proteome</keyword>
<dbReference type="PANTHER" id="PTHR31159:SF1">
    <property type="entry name" value="COMM DOMAIN-CONTAINING PROTEIN 3"/>
    <property type="match status" value="1"/>
</dbReference>
<proteinExistence type="inferred from homology"/>
<organism evidence="4 5">
    <name type="scientific">Diploptera punctata</name>
    <name type="common">Pacific beetle cockroach</name>
    <dbReference type="NCBI Taxonomy" id="6984"/>
    <lineage>
        <taxon>Eukaryota</taxon>
        <taxon>Metazoa</taxon>
        <taxon>Ecdysozoa</taxon>
        <taxon>Arthropoda</taxon>
        <taxon>Hexapoda</taxon>
        <taxon>Insecta</taxon>
        <taxon>Pterygota</taxon>
        <taxon>Neoptera</taxon>
        <taxon>Polyneoptera</taxon>
        <taxon>Dictyoptera</taxon>
        <taxon>Blattodea</taxon>
        <taxon>Blaberoidea</taxon>
        <taxon>Blaberidae</taxon>
        <taxon>Diplopterinae</taxon>
        <taxon>Diploptera</taxon>
    </lineage>
</organism>
<dbReference type="InterPro" id="IPR037355">
    <property type="entry name" value="COMMD3"/>
</dbReference>
<dbReference type="GO" id="GO:0006814">
    <property type="term" value="P:sodium ion transport"/>
    <property type="evidence" value="ECO:0007669"/>
    <property type="project" value="InterPro"/>
</dbReference>
<dbReference type="CDD" id="cd04751">
    <property type="entry name" value="Commd3"/>
    <property type="match status" value="1"/>
</dbReference>
<reference evidence="4" key="2">
    <citation type="submission" date="2023-05" db="EMBL/GenBank/DDBJ databases">
        <authorList>
            <person name="Fouks B."/>
        </authorList>
    </citation>
    <scope>NUCLEOTIDE SEQUENCE</scope>
    <source>
        <strain evidence="4">Stay&amp;Tobe</strain>
        <tissue evidence="4">Testes</tissue>
    </source>
</reference>
<dbReference type="Proteomes" id="UP001233999">
    <property type="component" value="Unassembled WGS sequence"/>
</dbReference>
<evidence type="ECO:0000313" key="4">
    <source>
        <dbReference type="EMBL" id="KAJ9598449.1"/>
    </source>
</evidence>
<accession>A0AAD8AFZ3</accession>
<feature type="domain" description="COMM" evidence="3">
    <location>
        <begin position="124"/>
        <end position="196"/>
    </location>
</feature>
<sequence>MELSLNVVTGLKQVGNTNTITEDCFTKLIEAGISVVIDEENRKIQNINQLCNTKGDIVKEAYAAILCLLIEAARHDIDPDALSSALQQDYNFSSSRNEKFIKLYRQYKERIQASLSQIGIHPPHIVDAKWTLDYCVKASNMEQVGSFLYLIQFHTESCSEDPKKAVNKLKFLCTQEELQDLVWKLRDVVRHIEKIANA</sequence>
<dbReference type="Pfam" id="PF07258">
    <property type="entry name" value="COMM_domain"/>
    <property type="match status" value="1"/>
</dbReference>
<dbReference type="EMBL" id="JASPKZ010001217">
    <property type="protein sequence ID" value="KAJ9598449.1"/>
    <property type="molecule type" value="Genomic_DNA"/>
</dbReference>
<comment type="similarity">
    <text evidence="2">Belongs to the COMM domain-containing protein 3 family.</text>
</comment>
<dbReference type="AlphaFoldDB" id="A0AAD8AFZ3"/>
<dbReference type="Pfam" id="PF21672">
    <property type="entry name" value="COMM_HN"/>
    <property type="match status" value="1"/>
</dbReference>
<gene>
    <name evidence="4" type="ORF">L9F63_010845</name>
</gene>
<reference evidence="4" key="1">
    <citation type="journal article" date="2023" name="IScience">
        <title>Live-bearing cockroach genome reveals convergent evolutionary mechanisms linked to viviparity in insects and beyond.</title>
        <authorList>
            <person name="Fouks B."/>
            <person name="Harrison M.C."/>
            <person name="Mikhailova A.A."/>
            <person name="Marchal E."/>
            <person name="English S."/>
            <person name="Carruthers M."/>
            <person name="Jennings E.C."/>
            <person name="Chiamaka E.L."/>
            <person name="Frigard R.A."/>
            <person name="Pippel M."/>
            <person name="Attardo G.M."/>
            <person name="Benoit J.B."/>
            <person name="Bornberg-Bauer E."/>
            <person name="Tobe S.S."/>
        </authorList>
    </citation>
    <scope>NUCLEOTIDE SEQUENCE</scope>
    <source>
        <strain evidence="4">Stay&amp;Tobe</strain>
    </source>
</reference>
<protein>
    <recommendedName>
        <fullName evidence="1">COMM domain-containing protein 3</fullName>
    </recommendedName>
</protein>
<name>A0AAD8AFZ3_DIPPU</name>